<evidence type="ECO:0000256" key="1">
    <source>
        <dbReference type="SAM" id="Phobius"/>
    </source>
</evidence>
<dbReference type="RefSeq" id="WP_311514099.1">
    <property type="nucleotide sequence ID" value="NZ_JAVREP010000025.1"/>
</dbReference>
<keyword evidence="1" id="KW-1133">Transmembrane helix</keyword>
<evidence type="ECO:0000313" key="2">
    <source>
        <dbReference type="EMBL" id="MDT0331621.1"/>
    </source>
</evidence>
<keyword evidence="1" id="KW-0472">Membrane</keyword>
<feature type="transmembrane region" description="Helical" evidence="1">
    <location>
        <begin position="46"/>
        <end position="66"/>
    </location>
</feature>
<protein>
    <submittedName>
        <fullName evidence="2">Uncharacterized protein</fullName>
    </submittedName>
</protein>
<gene>
    <name evidence="2" type="ORF">RM479_24715</name>
</gene>
<comment type="caution">
    <text evidence="2">The sequence shown here is derived from an EMBL/GenBank/DDBJ whole genome shotgun (WGS) entry which is preliminary data.</text>
</comment>
<dbReference type="EMBL" id="JAVREP010000025">
    <property type="protein sequence ID" value="MDT0331621.1"/>
    <property type="molecule type" value="Genomic_DNA"/>
</dbReference>
<organism evidence="2 3">
    <name type="scientific">Nocardiopsis lambiniae</name>
    <dbReference type="NCBI Taxonomy" id="3075539"/>
    <lineage>
        <taxon>Bacteria</taxon>
        <taxon>Bacillati</taxon>
        <taxon>Actinomycetota</taxon>
        <taxon>Actinomycetes</taxon>
        <taxon>Streptosporangiales</taxon>
        <taxon>Nocardiopsidaceae</taxon>
        <taxon>Nocardiopsis</taxon>
    </lineage>
</organism>
<keyword evidence="3" id="KW-1185">Reference proteome</keyword>
<evidence type="ECO:0000313" key="3">
    <source>
        <dbReference type="Proteomes" id="UP001183390"/>
    </source>
</evidence>
<dbReference type="Proteomes" id="UP001183390">
    <property type="component" value="Unassembled WGS sequence"/>
</dbReference>
<reference evidence="3" key="1">
    <citation type="submission" date="2023-07" db="EMBL/GenBank/DDBJ databases">
        <title>30 novel species of actinomycetes from the DSMZ collection.</title>
        <authorList>
            <person name="Nouioui I."/>
        </authorList>
    </citation>
    <scope>NUCLEOTIDE SEQUENCE [LARGE SCALE GENOMIC DNA]</scope>
    <source>
        <strain evidence="3">DSM 44743</strain>
    </source>
</reference>
<name>A0ABU2MG04_9ACTN</name>
<accession>A0ABU2MG04</accession>
<keyword evidence="1" id="KW-0812">Transmembrane</keyword>
<proteinExistence type="predicted"/>
<sequence length="359" mass="39519">MNELDHLRTLRSEISERSPEELALLTGWRPGGEGLRSVRRPRMLPLVLSGVALVAAATVFLALVVFPGSLTVGVGPATDPSEEATEGTVGADPLDTMGPLIEKIGAQEQTGTVWYTSVERTESMGVGPEDDPYAILYRSPAEYWRDTTSWQSVGRPLGNSWELASEGQRAAWERDGSPQRWTETLYGEEMEIPREFPLELGEPYEDRYTPVGDRFLAEGSDVFDLPADPDGLRHEFGLGTTVRPGNEPLLPYHDAAVLPASPEVRAGIYAMIAQAPEAVPFEGEDVLGRPAVGISQTAGEGTSGRFEYRLLFDPETAMPLSYETIVIEPSTSHAAWRRPGEHTRYVVYEEMGWTDDWPL</sequence>